<evidence type="ECO:0000313" key="1">
    <source>
        <dbReference type="EMBL" id="CAI5717978.1"/>
    </source>
</evidence>
<comment type="caution">
    <text evidence="1">The sequence shown here is derived from an EMBL/GenBank/DDBJ whole genome shotgun (WGS) entry which is preliminary data.</text>
</comment>
<proteinExistence type="predicted"/>
<sequence>MIPTLNQLVLKLKQLTEANVETYKKASLLYRCNGLVDATGNYTAPSLADEIVSYLIVGVDKKQQVLKPLPVAHRCEWIGTAGQELEMARLQRKIQSEARDKLEGTRNSC</sequence>
<reference evidence="1" key="1">
    <citation type="submission" date="2022-12" db="EMBL/GenBank/DDBJ databases">
        <authorList>
            <person name="Webb A."/>
        </authorList>
    </citation>
    <scope>NUCLEOTIDE SEQUENCE</scope>
    <source>
        <strain evidence="1">Pd1</strain>
    </source>
</reference>
<dbReference type="EMBL" id="CANTFM010000311">
    <property type="protein sequence ID" value="CAI5717978.1"/>
    <property type="molecule type" value="Genomic_DNA"/>
</dbReference>
<keyword evidence="2" id="KW-1185">Reference proteome</keyword>
<accession>A0AAV0TE58</accession>
<gene>
    <name evidence="1" type="ORF">PDE001_LOCUS1782</name>
</gene>
<dbReference type="Proteomes" id="UP001162029">
    <property type="component" value="Unassembled WGS sequence"/>
</dbReference>
<dbReference type="Gene3D" id="1.20.58.1480">
    <property type="match status" value="1"/>
</dbReference>
<evidence type="ECO:0000313" key="2">
    <source>
        <dbReference type="Proteomes" id="UP001162029"/>
    </source>
</evidence>
<organism evidence="1 2">
    <name type="scientific">Peronospora destructor</name>
    <dbReference type="NCBI Taxonomy" id="86335"/>
    <lineage>
        <taxon>Eukaryota</taxon>
        <taxon>Sar</taxon>
        <taxon>Stramenopiles</taxon>
        <taxon>Oomycota</taxon>
        <taxon>Peronosporomycetes</taxon>
        <taxon>Peronosporales</taxon>
        <taxon>Peronosporaceae</taxon>
        <taxon>Peronospora</taxon>
    </lineage>
</organism>
<dbReference type="AlphaFoldDB" id="A0AAV0TE58"/>
<protein>
    <submittedName>
        <fullName evidence="1">Uncharacterized protein</fullName>
    </submittedName>
</protein>
<name>A0AAV0TE58_9STRA</name>